<protein>
    <submittedName>
        <fullName evidence="2">Uncharacterized protein</fullName>
    </submittedName>
</protein>
<feature type="region of interest" description="Disordered" evidence="1">
    <location>
        <begin position="180"/>
        <end position="205"/>
    </location>
</feature>
<dbReference type="EMBL" id="BARS01009370">
    <property type="protein sequence ID" value="GAF73699.1"/>
    <property type="molecule type" value="Genomic_DNA"/>
</dbReference>
<feature type="non-terminal residue" evidence="2">
    <location>
        <position position="343"/>
    </location>
</feature>
<feature type="compositionally biased region" description="Pro residues" evidence="1">
    <location>
        <begin position="180"/>
        <end position="194"/>
    </location>
</feature>
<name>X0RY04_9ZZZZ</name>
<gene>
    <name evidence="2" type="ORF">S01H1_17633</name>
</gene>
<dbReference type="AlphaFoldDB" id="X0RY04"/>
<evidence type="ECO:0000256" key="1">
    <source>
        <dbReference type="SAM" id="MobiDB-lite"/>
    </source>
</evidence>
<comment type="caution">
    <text evidence="2">The sequence shown here is derived from an EMBL/GenBank/DDBJ whole genome shotgun (WGS) entry which is preliminary data.</text>
</comment>
<reference evidence="2" key="1">
    <citation type="journal article" date="2014" name="Front. Microbiol.">
        <title>High frequency of phylogenetically diverse reductive dehalogenase-homologous genes in deep subseafloor sedimentary metagenomes.</title>
        <authorList>
            <person name="Kawai M."/>
            <person name="Futagami T."/>
            <person name="Toyoda A."/>
            <person name="Takaki Y."/>
            <person name="Nishi S."/>
            <person name="Hori S."/>
            <person name="Arai W."/>
            <person name="Tsubouchi T."/>
            <person name="Morono Y."/>
            <person name="Uchiyama I."/>
            <person name="Ito T."/>
            <person name="Fujiyama A."/>
            <person name="Inagaki F."/>
            <person name="Takami H."/>
        </authorList>
    </citation>
    <scope>NUCLEOTIDE SEQUENCE</scope>
    <source>
        <strain evidence="2">Expedition CK06-06</strain>
    </source>
</reference>
<evidence type="ECO:0000313" key="2">
    <source>
        <dbReference type="EMBL" id="GAF73699.1"/>
    </source>
</evidence>
<organism evidence="2">
    <name type="scientific">marine sediment metagenome</name>
    <dbReference type="NCBI Taxonomy" id="412755"/>
    <lineage>
        <taxon>unclassified sequences</taxon>
        <taxon>metagenomes</taxon>
        <taxon>ecological metagenomes</taxon>
    </lineage>
</organism>
<feature type="non-terminal residue" evidence="2">
    <location>
        <position position="1"/>
    </location>
</feature>
<sequence>LTAAFVLVAAAIAGAIWWLNKYKDIVVEVEGKSVGLSDVLVSGWGEVTRAIGETNTAIKIAWKDMKGWFSDGETGTEDMKQDIDEGPTAAMEGLIRVTVLLMALFIKMPEIIGASLASGAAYIVAFTKNIFSDAENYVVALQPKLADLWEQVGKDIQAVQDRILANAEKHQEDRNEILAEPPPELELPPPPPPASAAGTSDVSKQYNEDQQKFLDDLKSRLSLLQKEIELEGLSTSERKLALEQHKLTLAAKLLELDVGETVIEQLIEEQRVRDQNRKQLDSDITIDRRIEDLKDEIMILGAATEAQDGLRIATDLRRQAERDVIDITEEQIETIVALEEELK</sequence>
<accession>X0RY04</accession>
<proteinExistence type="predicted"/>